<dbReference type="Proteomes" id="UP000598032">
    <property type="component" value="Unassembled WGS sequence"/>
</dbReference>
<sequence length="524" mass="51049">MSTISTSASSSTAAAAAAQAAAAAALQQASQSIISGSTGSSLDVSSLVTALVNSKIAGQTATLTAKATTDNTQLSAIGQLSASLSALQVGLAPLFNGSLQTAFTATASGTGLTATAASGAVAGTYSVKTTQIAQGQSITSGAFTSTQTAAMGTGTLNITVGSSSMTLAVNSTNNTLSGIAAAINNSSSNPGVAATVVNGADGAHLVLSSTSTGSANTINVNVTGASTGAALSSLAVKSVAGSDSDTSTFATVADGKTTSIGASSLATGSTWTQSSAAQDAVFSLNGTIATSSTNAVTSALDGVTMNFASASAGTTQTLTVAADTATQVTDIENFVSQYNAVVSTMTSLTSFDSSAAAGSQGGPLLGDSMLDAIQNGLGNIVSGGIKGAAAGTTLASLGITLNQDGTMSVDTTALTAAVQYNPNQVAAVFNTSTGIAAQLNSTISAYTTTGGIIDVRTDAITTDLDSIKDQSNTLTAYQAQLTSQYNNEFTALNTLMATTTSNSNYLTQLFGGTNSSGSMSDNKA</sequence>
<feature type="chain" id="PRO_5045198148" description="Flagellar hook-associated protein 2" evidence="6">
    <location>
        <begin position="21"/>
        <end position="524"/>
    </location>
</feature>
<keyword evidence="9" id="KW-0282">Flagellum</keyword>
<gene>
    <name evidence="9" type="primary">fliD</name>
    <name evidence="9" type="ORF">LMG28140_03462</name>
</gene>
<keyword evidence="5" id="KW-0964">Secreted</keyword>
<dbReference type="EMBL" id="CAJHCP010000007">
    <property type="protein sequence ID" value="CAD6540129.1"/>
    <property type="molecule type" value="Genomic_DNA"/>
</dbReference>
<dbReference type="PANTHER" id="PTHR30288:SF0">
    <property type="entry name" value="FLAGELLAR HOOK-ASSOCIATED PROTEIN 2"/>
    <property type="match status" value="1"/>
</dbReference>
<comment type="caution">
    <text evidence="9">The sequence shown here is derived from an EMBL/GenBank/DDBJ whole genome shotgun (WGS) entry which is preliminary data.</text>
</comment>
<keyword evidence="6" id="KW-0732">Signal</keyword>
<comment type="function">
    <text evidence="5">Required for morphogenesis and for the elongation of the flagellar filament by facilitating polymerization of the flagellin monomers at the tip of growing filament. Forms a capping structure, which prevents flagellin subunits (transported through the central channel of the flagellum) from leaking out without polymerization at the distal end.</text>
</comment>
<protein>
    <recommendedName>
        <fullName evidence="5">Flagellar hook-associated protein 2</fullName>
        <shortName evidence="5">HAP2</shortName>
    </recommendedName>
    <alternativeName>
        <fullName evidence="5">Flagellar cap protein</fullName>
    </alternativeName>
</protein>
<evidence type="ECO:0000313" key="9">
    <source>
        <dbReference type="EMBL" id="CAD6540129.1"/>
    </source>
</evidence>
<proteinExistence type="inferred from homology"/>
<organism evidence="9 10">
    <name type="scientific">Paraburkholderia metrosideri</name>
    <dbReference type="NCBI Taxonomy" id="580937"/>
    <lineage>
        <taxon>Bacteria</taxon>
        <taxon>Pseudomonadati</taxon>
        <taxon>Pseudomonadota</taxon>
        <taxon>Betaproteobacteria</taxon>
        <taxon>Burkholderiales</taxon>
        <taxon>Burkholderiaceae</taxon>
        <taxon>Paraburkholderia</taxon>
    </lineage>
</organism>
<feature type="signal peptide" evidence="6">
    <location>
        <begin position="1"/>
        <end position="20"/>
    </location>
</feature>
<comment type="similarity">
    <text evidence="1 5">Belongs to the FliD family.</text>
</comment>
<evidence type="ECO:0000256" key="5">
    <source>
        <dbReference type="RuleBase" id="RU362066"/>
    </source>
</evidence>
<feature type="domain" description="Flagellar hook-associated protein 2 C-terminal" evidence="8">
    <location>
        <begin position="277"/>
        <end position="499"/>
    </location>
</feature>
<evidence type="ECO:0000256" key="2">
    <source>
        <dbReference type="ARBA" id="ARBA00011255"/>
    </source>
</evidence>
<dbReference type="RefSeq" id="WP_201643491.1">
    <property type="nucleotide sequence ID" value="NZ_CAJHCP010000007.1"/>
</dbReference>
<dbReference type="Pfam" id="PF07195">
    <property type="entry name" value="FliD_C"/>
    <property type="match status" value="1"/>
</dbReference>
<feature type="domain" description="Flagellar hook-associated protein 2 N-terminal" evidence="7">
    <location>
        <begin position="40"/>
        <end position="136"/>
    </location>
</feature>
<accession>A0ABN7HVI7</accession>
<dbReference type="InterPro" id="IPR040026">
    <property type="entry name" value="FliD"/>
</dbReference>
<comment type="subunit">
    <text evidence="2 5">Homopentamer.</text>
</comment>
<keyword evidence="9" id="KW-0966">Cell projection</keyword>
<keyword evidence="9" id="KW-0969">Cilium</keyword>
<evidence type="ECO:0000313" key="10">
    <source>
        <dbReference type="Proteomes" id="UP000598032"/>
    </source>
</evidence>
<keyword evidence="4 5" id="KW-0975">Bacterial flagellum</keyword>
<evidence type="ECO:0000259" key="7">
    <source>
        <dbReference type="Pfam" id="PF02465"/>
    </source>
</evidence>
<name>A0ABN7HVI7_9BURK</name>
<comment type="subcellular location">
    <subcellularLocation>
        <location evidence="5">Secreted</location>
    </subcellularLocation>
    <subcellularLocation>
        <location evidence="5">Bacterial flagellum</location>
    </subcellularLocation>
</comment>
<evidence type="ECO:0000259" key="8">
    <source>
        <dbReference type="Pfam" id="PF07195"/>
    </source>
</evidence>
<evidence type="ECO:0000256" key="4">
    <source>
        <dbReference type="ARBA" id="ARBA00023143"/>
    </source>
</evidence>
<evidence type="ECO:0000256" key="3">
    <source>
        <dbReference type="ARBA" id="ARBA00023054"/>
    </source>
</evidence>
<evidence type="ECO:0000256" key="1">
    <source>
        <dbReference type="ARBA" id="ARBA00009764"/>
    </source>
</evidence>
<reference evidence="9 10" key="1">
    <citation type="submission" date="2020-10" db="EMBL/GenBank/DDBJ databases">
        <authorList>
            <person name="Peeters C."/>
        </authorList>
    </citation>
    <scope>NUCLEOTIDE SEQUENCE [LARGE SCALE GENOMIC DNA]</scope>
    <source>
        <strain evidence="9 10">LMG 28140</strain>
    </source>
</reference>
<keyword evidence="3" id="KW-0175">Coiled coil</keyword>
<keyword evidence="10" id="KW-1185">Reference proteome</keyword>
<dbReference type="InterPro" id="IPR010809">
    <property type="entry name" value="FliD_C"/>
</dbReference>
<dbReference type="Pfam" id="PF02465">
    <property type="entry name" value="FliD_N"/>
    <property type="match status" value="1"/>
</dbReference>
<dbReference type="InterPro" id="IPR003481">
    <property type="entry name" value="FliD_N"/>
</dbReference>
<evidence type="ECO:0000256" key="6">
    <source>
        <dbReference type="SAM" id="SignalP"/>
    </source>
</evidence>
<dbReference type="PANTHER" id="PTHR30288">
    <property type="entry name" value="FLAGELLAR CAP/ASSEMBLY PROTEIN FLID"/>
    <property type="match status" value="1"/>
</dbReference>